<dbReference type="FunFam" id="3.30.430.20:FF:000002">
    <property type="entry name" value="Cysteine-rich receptor-like protein kinase 10"/>
    <property type="match status" value="1"/>
</dbReference>
<dbReference type="Gene3D" id="3.30.990.10">
    <property type="entry name" value="Formiminotransferase, N-terminal subdomain"/>
    <property type="match status" value="1"/>
</dbReference>
<evidence type="ECO:0000313" key="8">
    <source>
        <dbReference type="Proteomes" id="UP000734854"/>
    </source>
</evidence>
<dbReference type="InterPro" id="IPR037064">
    <property type="entry name" value="Formiminotransferase_N_sf"/>
</dbReference>
<name>A0A8J5IGX3_ZINOF</name>
<keyword evidence="8" id="KW-1185">Reference proteome</keyword>
<dbReference type="AlphaFoldDB" id="A0A8J5IGX3"/>
<dbReference type="InterPro" id="IPR037070">
    <property type="entry name" value="Formiminotransferase_C_sf"/>
</dbReference>
<dbReference type="SUPFAM" id="SSF55116">
    <property type="entry name" value="Formiminotransferase domain of formiminotransferase-cyclodeaminase"/>
    <property type="match status" value="2"/>
</dbReference>
<dbReference type="Gene3D" id="3.30.70.670">
    <property type="entry name" value="Formiminotransferase, C-terminal subdomain"/>
    <property type="match status" value="1"/>
</dbReference>
<dbReference type="CDD" id="cd23509">
    <property type="entry name" value="Gnk2-like"/>
    <property type="match status" value="2"/>
</dbReference>
<dbReference type="Gene3D" id="3.30.430.20">
    <property type="entry name" value="Gnk2 domain, C-X8-C-X2-C motif"/>
    <property type="match status" value="2"/>
</dbReference>
<keyword evidence="3" id="KW-0732">Signal</keyword>
<evidence type="ECO:0000256" key="1">
    <source>
        <dbReference type="ARBA" id="ARBA00012252"/>
    </source>
</evidence>
<comment type="caution">
    <text evidence="7">The sequence shown here is derived from an EMBL/GenBank/DDBJ whole genome shotgun (WGS) entry which is preliminary data.</text>
</comment>
<dbReference type="PANTHER" id="PTHR12234">
    <property type="entry name" value="FORMIMINOTRANSFERASE-CYCLODEAMINASE"/>
    <property type="match status" value="1"/>
</dbReference>
<keyword evidence="5" id="KW-0325">Glycoprotein</keyword>
<dbReference type="Pfam" id="PF01657">
    <property type="entry name" value="Stress-antifung"/>
    <property type="match status" value="2"/>
</dbReference>
<evidence type="ECO:0000256" key="2">
    <source>
        <dbReference type="ARBA" id="ARBA00022679"/>
    </source>
</evidence>
<dbReference type="EMBL" id="JACMSC010000001">
    <property type="protein sequence ID" value="KAG6535084.1"/>
    <property type="molecule type" value="Genomic_DNA"/>
</dbReference>
<gene>
    <name evidence="7" type="ORF">ZIOFF_000038</name>
</gene>
<dbReference type="FunFam" id="3.30.430.20:FF:000009">
    <property type="entry name" value="Cysteine-rich receptor-like protein kinase 28"/>
    <property type="match status" value="1"/>
</dbReference>
<accession>A0A8J5IGX3</accession>
<protein>
    <recommendedName>
        <fullName evidence="1">glutamate formimidoyltransferase</fullName>
        <ecNumber evidence="1">2.1.2.5</ecNumber>
    </recommendedName>
</protein>
<dbReference type="InterPro" id="IPR012886">
    <property type="entry name" value="Formiminotransferase_N"/>
</dbReference>
<sequence length="563" mass="61361">MLKSMLACCKLYISESRNVHALELIEHAAKAHPEVVLINKFKDEVYNRVGYTIVSPLSINSDASPLRTAVFDMVKAAFEAIDLELHYGSHPRLGVVDHICFHPLAQASLPQVAEIAKSVACDIGKKLQAPTYLYGACHEGGRTLDSIRRKFGYFKPNSAGNQWTGSLKMEILELRPDVGPLQPPSSKGIVVVGATHWVDNYNIPVWCTDIDSVRRIASKVRERGGGLKSVQAIALSHAAGCIEVACNLLDTSITGADQVQSEVQRLAAEEGFKVGEGYSTDFSREKITEMYLRSISFSCGRACHILLLVSSLSFIAAQPLYNVCGTTSNFTANSTYQTNLDRVLSSLSDKASTSGFATTTFGQIPDLVIALALCRGDVKTTECRACLNTATKDAQQICPFNRAAIVWYDFCFLRFSNVEFLGSTSNDPELLLGNTAYVSNPQRFDRLLNLLLNATLDTAARSDERFATGVVSKFTEENPTVYGLVQCLPSLSASQCRQCVRGLYDPLPSFLQGRQGGRVLGVTCTMRYEIYSFFEGAPEVTLTVPLENATPPPAPPPPAVPSP</sequence>
<keyword evidence="2" id="KW-0808">Transferase</keyword>
<dbReference type="InterPro" id="IPR002902">
    <property type="entry name" value="GNK2"/>
</dbReference>
<keyword evidence="4" id="KW-0677">Repeat</keyword>
<dbReference type="SMART" id="SM01222">
    <property type="entry name" value="FTCD_N"/>
    <property type="match status" value="1"/>
</dbReference>
<dbReference type="PANTHER" id="PTHR12234:SF1">
    <property type="entry name" value="FORMIMINOTRANSFERASE N-TERMINAL SUBDOMAIN-CONTAINING PROTEIN"/>
    <property type="match status" value="1"/>
</dbReference>
<organism evidence="7 8">
    <name type="scientific">Zingiber officinale</name>
    <name type="common">Ginger</name>
    <name type="synonym">Amomum zingiber</name>
    <dbReference type="NCBI Taxonomy" id="94328"/>
    <lineage>
        <taxon>Eukaryota</taxon>
        <taxon>Viridiplantae</taxon>
        <taxon>Streptophyta</taxon>
        <taxon>Embryophyta</taxon>
        <taxon>Tracheophyta</taxon>
        <taxon>Spermatophyta</taxon>
        <taxon>Magnoliopsida</taxon>
        <taxon>Liliopsida</taxon>
        <taxon>Zingiberales</taxon>
        <taxon>Zingiberaceae</taxon>
        <taxon>Zingiber</taxon>
    </lineage>
</organism>
<feature type="domain" description="Gnk2-homologous" evidence="6">
    <location>
        <begin position="426"/>
        <end position="533"/>
    </location>
</feature>
<dbReference type="GO" id="GO:0030409">
    <property type="term" value="F:glutamate formimidoyltransferase activity"/>
    <property type="evidence" value="ECO:0007669"/>
    <property type="project" value="UniProtKB-EC"/>
</dbReference>
<evidence type="ECO:0000259" key="6">
    <source>
        <dbReference type="PROSITE" id="PS51473"/>
    </source>
</evidence>
<dbReference type="SMART" id="SM01221">
    <property type="entry name" value="FTCD"/>
    <property type="match status" value="1"/>
</dbReference>
<evidence type="ECO:0000256" key="3">
    <source>
        <dbReference type="ARBA" id="ARBA00022729"/>
    </source>
</evidence>
<feature type="domain" description="Gnk2-homologous" evidence="6">
    <location>
        <begin position="318"/>
        <end position="420"/>
    </location>
</feature>
<dbReference type="GO" id="GO:0005542">
    <property type="term" value="F:folic acid binding"/>
    <property type="evidence" value="ECO:0007669"/>
    <property type="project" value="InterPro"/>
</dbReference>
<dbReference type="InterPro" id="IPR013802">
    <property type="entry name" value="Formiminotransferase_C"/>
</dbReference>
<dbReference type="InterPro" id="IPR051623">
    <property type="entry name" value="FTCD"/>
</dbReference>
<evidence type="ECO:0000256" key="5">
    <source>
        <dbReference type="ARBA" id="ARBA00023180"/>
    </source>
</evidence>
<dbReference type="PROSITE" id="PS51473">
    <property type="entry name" value="GNK2"/>
    <property type="match status" value="2"/>
</dbReference>
<evidence type="ECO:0000313" key="7">
    <source>
        <dbReference type="EMBL" id="KAG6535084.1"/>
    </source>
</evidence>
<dbReference type="Proteomes" id="UP000734854">
    <property type="component" value="Unassembled WGS sequence"/>
</dbReference>
<reference evidence="7 8" key="1">
    <citation type="submission" date="2020-08" db="EMBL/GenBank/DDBJ databases">
        <title>Plant Genome Project.</title>
        <authorList>
            <person name="Zhang R.-G."/>
        </authorList>
    </citation>
    <scope>NUCLEOTIDE SEQUENCE [LARGE SCALE GENOMIC DNA]</scope>
    <source>
        <tissue evidence="7">Rhizome</tissue>
    </source>
</reference>
<dbReference type="InterPro" id="IPR038408">
    <property type="entry name" value="GNK2_sf"/>
</dbReference>
<proteinExistence type="predicted"/>
<evidence type="ECO:0000256" key="4">
    <source>
        <dbReference type="ARBA" id="ARBA00022737"/>
    </source>
</evidence>
<dbReference type="Pfam" id="PF07837">
    <property type="entry name" value="FTCD_N"/>
    <property type="match status" value="1"/>
</dbReference>
<dbReference type="EC" id="2.1.2.5" evidence="1"/>
<dbReference type="InterPro" id="IPR022384">
    <property type="entry name" value="FormiminoTrfase_cat_dom_sf"/>
</dbReference>